<dbReference type="InterPro" id="IPR055074">
    <property type="entry name" value="NOMO1-3_2nd"/>
</dbReference>
<sequence>MKNKITFLFALLLFNGILNAQNGFSISGKLIDKDQKSASGIQITLLLTKDNSVVKIEITDAEGKFEFTNLKENDYKIQTDDIAFKSYQSQTITLSAVNPIVNLPQITLAANELNKLDEVVITKKKPFVENKIDRTVVNVDAFITAAGGDAMDVLEKSPGISVDQNGTITFKGKSGVQVYIDDKPTYLSGAELEAYLKSLPVSTLDKIELMTNPPAKYDAAGGAGIINIVSKRSKAKGFNGNLTSRISQGKRSGNRQGFNFNYLNEKVRVFGNIGYAEQNPINDLFIFRKFKDDSGNTTSLFNQNSFIDTKVQSKNARIGLDYYVSDKTTIGIGLSGILRKNNQNSDVRSEITDANSVLDSSIIAYNRQKQKFKNGGVNFNFRHELDSLGQRLTVDVDYLKYDTSAKQTFNNYIYQPDNTLSSQDELRGDLPSDIDIYSLKTDYTLPFKNGSNFEAGYKVSYTKTDNIADYRDVIDGEEIPNYATSNHFKYDEIINAAYVNFNTNYKRFSFQTGLRVENTESRGNQLGNIEQPASKFKRNYTNLFPTVYVQYKLDSIGDNSLVINYGRRINRPYFQDLNPFVSPLDRFTFYSGNPFLNPSFANNYELSYRYKSILSTTLSYGSSKDDINETIEINDGIYYSRPGNIGKSQFFSLNASLQLELNKWWSTNIYNEVTYTRYKSKLYTEDLESSGTFWSVNVNNSFKFQKGWSAELSGNYHTDIVSAQFVILSRSSINIGVQKKILKDKATIKLSGNDIFYSNLNNGIIRNLQNTEANWRNKLDSRFVVLTFTYSFGKSFAPKKQYDANGAESEKNRVRS</sequence>
<evidence type="ECO:0000313" key="7">
    <source>
        <dbReference type="EMBL" id="MEK8179990.1"/>
    </source>
</evidence>
<dbReference type="SUPFAM" id="SSF49452">
    <property type="entry name" value="Starch-binding domain-like"/>
    <property type="match status" value="1"/>
</dbReference>
<dbReference type="InterPro" id="IPR037066">
    <property type="entry name" value="Plug_dom_sf"/>
</dbReference>
<dbReference type="Pfam" id="PF14905">
    <property type="entry name" value="OMP_b-brl_3"/>
    <property type="match status" value="1"/>
</dbReference>
<dbReference type="Proteomes" id="UP001491349">
    <property type="component" value="Unassembled WGS sequence"/>
</dbReference>
<keyword evidence="7" id="KW-0675">Receptor</keyword>
<dbReference type="Gene3D" id="2.170.130.10">
    <property type="entry name" value="TonB-dependent receptor, plug domain"/>
    <property type="match status" value="1"/>
</dbReference>
<comment type="caution">
    <text evidence="7">The sequence shown here is derived from an EMBL/GenBank/DDBJ whole genome shotgun (WGS) entry which is preliminary data.</text>
</comment>
<keyword evidence="4" id="KW-0732">Signal</keyword>
<keyword evidence="2" id="KW-0472">Membrane</keyword>
<evidence type="ECO:0000256" key="3">
    <source>
        <dbReference type="ARBA" id="ARBA00023237"/>
    </source>
</evidence>
<evidence type="ECO:0000313" key="8">
    <source>
        <dbReference type="Proteomes" id="UP001491349"/>
    </source>
</evidence>
<feature type="domain" description="NOMO second beta-sandwich" evidence="6">
    <location>
        <begin position="22"/>
        <end position="89"/>
    </location>
</feature>
<protein>
    <submittedName>
        <fullName evidence="7">TonB-dependent receptor</fullName>
    </submittedName>
</protein>
<dbReference type="Gene3D" id="2.40.170.20">
    <property type="entry name" value="TonB-dependent receptor, beta-barrel domain"/>
    <property type="match status" value="1"/>
</dbReference>
<feature type="signal peptide" evidence="4">
    <location>
        <begin position="1"/>
        <end position="20"/>
    </location>
</feature>
<evidence type="ECO:0000256" key="1">
    <source>
        <dbReference type="ARBA" id="ARBA00004442"/>
    </source>
</evidence>
<dbReference type="RefSeq" id="WP_187660462.1">
    <property type="nucleotide sequence ID" value="NZ_JACTAB010000004.1"/>
</dbReference>
<accession>A0ABU9E1T6</accession>
<organism evidence="7 8">
    <name type="scientific">Flavobacterium buctense</name>
    <dbReference type="NCBI Taxonomy" id="1648146"/>
    <lineage>
        <taxon>Bacteria</taxon>
        <taxon>Pseudomonadati</taxon>
        <taxon>Bacteroidota</taxon>
        <taxon>Flavobacteriia</taxon>
        <taxon>Flavobacteriales</taxon>
        <taxon>Flavobacteriaceae</taxon>
        <taxon>Flavobacterium</taxon>
    </lineage>
</organism>
<dbReference type="SUPFAM" id="SSF56935">
    <property type="entry name" value="Porins"/>
    <property type="match status" value="1"/>
</dbReference>
<evidence type="ECO:0000259" key="6">
    <source>
        <dbReference type="Pfam" id="PF22904"/>
    </source>
</evidence>
<dbReference type="Gene3D" id="2.60.40.10">
    <property type="entry name" value="Immunoglobulins"/>
    <property type="match status" value="1"/>
</dbReference>
<dbReference type="EMBL" id="JBBPCB010000003">
    <property type="protein sequence ID" value="MEK8179990.1"/>
    <property type="molecule type" value="Genomic_DNA"/>
</dbReference>
<feature type="domain" description="Outer membrane protein beta-barrel" evidence="5">
    <location>
        <begin position="383"/>
        <end position="790"/>
    </location>
</feature>
<dbReference type="InterPro" id="IPR013784">
    <property type="entry name" value="Carb-bd-like_fold"/>
</dbReference>
<dbReference type="InterPro" id="IPR013783">
    <property type="entry name" value="Ig-like_fold"/>
</dbReference>
<feature type="chain" id="PRO_5045689193" evidence="4">
    <location>
        <begin position="21"/>
        <end position="816"/>
    </location>
</feature>
<evidence type="ECO:0000259" key="5">
    <source>
        <dbReference type="Pfam" id="PF14905"/>
    </source>
</evidence>
<proteinExistence type="predicted"/>
<gene>
    <name evidence="7" type="ORF">WMW71_06510</name>
</gene>
<reference evidence="7 8" key="1">
    <citation type="submission" date="2024-04" db="EMBL/GenBank/DDBJ databases">
        <title>draft genome sequnece of Flavobacterium buctense JCM 30750.</title>
        <authorList>
            <person name="Kim D.-U."/>
        </authorList>
    </citation>
    <scope>NUCLEOTIDE SEQUENCE [LARGE SCALE GENOMIC DNA]</scope>
    <source>
        <strain evidence="7 8">JCM 30750</strain>
    </source>
</reference>
<dbReference type="Pfam" id="PF22904">
    <property type="entry name" value="NOMO1-like_2nd"/>
    <property type="match status" value="1"/>
</dbReference>
<name>A0ABU9E1T6_9FLAO</name>
<evidence type="ECO:0000256" key="4">
    <source>
        <dbReference type="SAM" id="SignalP"/>
    </source>
</evidence>
<comment type="subcellular location">
    <subcellularLocation>
        <location evidence="1">Cell outer membrane</location>
    </subcellularLocation>
</comment>
<dbReference type="InterPro" id="IPR036942">
    <property type="entry name" value="Beta-barrel_TonB_sf"/>
</dbReference>
<keyword evidence="3" id="KW-0998">Cell outer membrane</keyword>
<keyword evidence="8" id="KW-1185">Reference proteome</keyword>
<dbReference type="InterPro" id="IPR041700">
    <property type="entry name" value="OMP_b-brl_3"/>
</dbReference>
<evidence type="ECO:0000256" key="2">
    <source>
        <dbReference type="ARBA" id="ARBA00023136"/>
    </source>
</evidence>